<feature type="transmembrane region" description="Helical" evidence="1">
    <location>
        <begin position="48"/>
        <end position="67"/>
    </location>
</feature>
<organism evidence="2 3">
    <name type="scientific">Flavobacterium arundinis</name>
    <dbReference type="NCBI Taxonomy" id="3139143"/>
    <lineage>
        <taxon>Bacteria</taxon>
        <taxon>Pseudomonadati</taxon>
        <taxon>Bacteroidota</taxon>
        <taxon>Flavobacteriia</taxon>
        <taxon>Flavobacteriales</taxon>
        <taxon>Flavobacteriaceae</taxon>
        <taxon>Flavobacterium</taxon>
    </lineage>
</organism>
<keyword evidence="1" id="KW-0812">Transmembrane</keyword>
<name>A0ABU9HRW8_9FLAO</name>
<keyword evidence="1" id="KW-0472">Membrane</keyword>
<comment type="caution">
    <text evidence="2">The sequence shown here is derived from an EMBL/GenBank/DDBJ whole genome shotgun (WGS) entry which is preliminary data.</text>
</comment>
<feature type="transmembrane region" description="Helical" evidence="1">
    <location>
        <begin position="73"/>
        <end position="91"/>
    </location>
</feature>
<reference evidence="2 3" key="1">
    <citation type="submission" date="2024-04" db="EMBL/GenBank/DDBJ databases">
        <title>Flavobacterium sp. DGU11 16S ribosomal RNA gene Genome sequencing and assembly.</title>
        <authorList>
            <person name="Park S."/>
        </authorList>
    </citation>
    <scope>NUCLEOTIDE SEQUENCE [LARGE SCALE GENOMIC DNA]</scope>
    <source>
        <strain evidence="2 3">DGU11</strain>
    </source>
</reference>
<gene>
    <name evidence="2" type="ORF">AAEO56_01445</name>
</gene>
<keyword evidence="3" id="KW-1185">Reference proteome</keyword>
<evidence type="ECO:0000313" key="2">
    <source>
        <dbReference type="EMBL" id="MEL1242911.1"/>
    </source>
</evidence>
<keyword evidence="1" id="KW-1133">Transmembrane helix</keyword>
<proteinExistence type="predicted"/>
<sequence>MKHYFKYAAGYINLDSESIYLTNSGNWQEARGLQEKGKATIAANNYRILKMKGFIFTLYIIIVETLFDMVSNFQVYMVLVIGLGILAYYILQYFKSDFGVCYKIPLAKISTIEKHERGLKINFMNAYGEPDFEIVDKVDAAGIKTLTSLKTIGCNLETE</sequence>
<dbReference type="RefSeq" id="WP_341695233.1">
    <property type="nucleotide sequence ID" value="NZ_JBBYHR010000001.1"/>
</dbReference>
<accession>A0ABU9HRW8</accession>
<dbReference type="Proteomes" id="UP001464555">
    <property type="component" value="Unassembled WGS sequence"/>
</dbReference>
<dbReference type="EMBL" id="JBBYHR010000001">
    <property type="protein sequence ID" value="MEL1242911.1"/>
    <property type="molecule type" value="Genomic_DNA"/>
</dbReference>
<protein>
    <submittedName>
        <fullName evidence="2">Uncharacterized protein</fullName>
    </submittedName>
</protein>
<evidence type="ECO:0000313" key="3">
    <source>
        <dbReference type="Proteomes" id="UP001464555"/>
    </source>
</evidence>
<evidence type="ECO:0000256" key="1">
    <source>
        <dbReference type="SAM" id="Phobius"/>
    </source>
</evidence>